<comment type="caution">
    <text evidence="1">The sequence shown here is derived from an EMBL/GenBank/DDBJ whole genome shotgun (WGS) entry which is preliminary data.</text>
</comment>
<dbReference type="AlphaFoldDB" id="A0AAW3IXN3"/>
<evidence type="ECO:0000313" key="1">
    <source>
        <dbReference type="EMBL" id="KOY40419.1"/>
    </source>
</evidence>
<sequence length="197" mass="22866">MDYEDDIDNSIAEIPQDKIIKTLVELSLNLYRWYLDSEKKEQFCLLLTDCNNEEIIHLCYRADVNYFSYFESLRDVLITKCHARGVSIALNEMPLGKELLPHGEVETSRYVSVFSEERQKLSLKVAQIERIELHPLIQRKRIFTQIVEGLLAMEDIQSVIVTNIYNNSWFYHLKKTATETAVLPCSRAALFSPSSNN</sequence>
<proteinExistence type="predicted"/>
<protein>
    <recommendedName>
        <fullName evidence="3">Diguanylate phosphodiesterase</fullName>
    </recommendedName>
</protein>
<dbReference type="RefSeq" id="WP_053320566.1">
    <property type="nucleotide sequence ID" value="NZ_JANFUC010000001.1"/>
</dbReference>
<dbReference type="EMBL" id="LIRS01000032">
    <property type="protein sequence ID" value="KOY40419.1"/>
    <property type="molecule type" value="Genomic_DNA"/>
</dbReference>
<evidence type="ECO:0000313" key="2">
    <source>
        <dbReference type="Proteomes" id="UP000037697"/>
    </source>
</evidence>
<organism evidence="1 2">
    <name type="scientific">Vibrio parahaemolyticus</name>
    <dbReference type="NCBI Taxonomy" id="670"/>
    <lineage>
        <taxon>Bacteria</taxon>
        <taxon>Pseudomonadati</taxon>
        <taxon>Pseudomonadota</taxon>
        <taxon>Gammaproteobacteria</taxon>
        <taxon>Vibrionales</taxon>
        <taxon>Vibrionaceae</taxon>
        <taxon>Vibrio</taxon>
    </lineage>
</organism>
<gene>
    <name evidence="1" type="ORF">ACX05_05690</name>
</gene>
<dbReference type="Proteomes" id="UP000037697">
    <property type="component" value="Unassembled WGS sequence"/>
</dbReference>
<reference evidence="1 2" key="1">
    <citation type="submission" date="2015-07" db="EMBL/GenBank/DDBJ databases">
        <title>Foodborne Vibrio parahaemolyticus Isolates.</title>
        <authorList>
            <person name="Ronholm J."/>
            <person name="Petronella N."/>
            <person name="Kenwell R."/>
            <person name="Banerjee S."/>
        </authorList>
    </citation>
    <scope>NUCLEOTIDE SEQUENCE [LARGE SCALE GENOMIC DNA]</scope>
    <source>
        <strain evidence="1 2">HS-06-05</strain>
    </source>
</reference>
<name>A0AAW3IXN3_VIBPH</name>
<evidence type="ECO:0008006" key="3">
    <source>
        <dbReference type="Google" id="ProtNLM"/>
    </source>
</evidence>
<accession>A0AAW3IXN3</accession>